<accession>A0ACB9RLS3</accession>
<organism evidence="1 2">
    <name type="scientific">Melastoma candidum</name>
    <dbReference type="NCBI Taxonomy" id="119954"/>
    <lineage>
        <taxon>Eukaryota</taxon>
        <taxon>Viridiplantae</taxon>
        <taxon>Streptophyta</taxon>
        <taxon>Embryophyta</taxon>
        <taxon>Tracheophyta</taxon>
        <taxon>Spermatophyta</taxon>
        <taxon>Magnoliopsida</taxon>
        <taxon>eudicotyledons</taxon>
        <taxon>Gunneridae</taxon>
        <taxon>Pentapetalae</taxon>
        <taxon>rosids</taxon>
        <taxon>malvids</taxon>
        <taxon>Myrtales</taxon>
        <taxon>Melastomataceae</taxon>
        <taxon>Melastomatoideae</taxon>
        <taxon>Melastomateae</taxon>
        <taxon>Melastoma</taxon>
    </lineage>
</organism>
<gene>
    <name evidence="1" type="ORF">MLD38_006055</name>
</gene>
<evidence type="ECO:0000313" key="1">
    <source>
        <dbReference type="EMBL" id="KAI4379809.1"/>
    </source>
</evidence>
<keyword evidence="2" id="KW-1185">Reference proteome</keyword>
<dbReference type="EMBL" id="CM042882">
    <property type="protein sequence ID" value="KAI4379809.1"/>
    <property type="molecule type" value="Genomic_DNA"/>
</dbReference>
<reference evidence="2" key="1">
    <citation type="journal article" date="2023" name="Front. Plant Sci.">
        <title>Chromosomal-level genome assembly of Melastoma candidum provides insights into trichome evolution.</title>
        <authorList>
            <person name="Zhong Y."/>
            <person name="Wu W."/>
            <person name="Sun C."/>
            <person name="Zou P."/>
            <person name="Liu Y."/>
            <person name="Dai S."/>
            <person name="Zhou R."/>
        </authorList>
    </citation>
    <scope>NUCLEOTIDE SEQUENCE [LARGE SCALE GENOMIC DNA]</scope>
</reference>
<dbReference type="Proteomes" id="UP001057402">
    <property type="component" value="Chromosome 3"/>
</dbReference>
<comment type="caution">
    <text evidence="1">The sequence shown here is derived from an EMBL/GenBank/DDBJ whole genome shotgun (WGS) entry which is preliminary data.</text>
</comment>
<evidence type="ECO:0000313" key="2">
    <source>
        <dbReference type="Proteomes" id="UP001057402"/>
    </source>
</evidence>
<sequence>MMCLELWYNALLVLMAGYMENASVAIAAFSICINVATLELMIPVGFLSGTSVRVSNELGRGDAKAAKFAVRVVLATSLSIGVFIWAMCLIFGRDIGYIFTTDEDVVESISSLSVLLAFTILLNSVQPVFSGVAVGCGRQTMVAWVNLASYYLVGIPLGLVLAYVAHLEVRGIWIGMISGVALQTLVLGFVIWRTDWDEQVKRASERLNRWFLQETEDRLESTAGNGIQPRAEE</sequence>
<protein>
    <submittedName>
        <fullName evidence="1">Uncharacterized protein</fullName>
    </submittedName>
</protein>
<name>A0ACB9RLS3_9MYRT</name>
<proteinExistence type="predicted"/>